<dbReference type="SUPFAM" id="SSF54427">
    <property type="entry name" value="NTF2-like"/>
    <property type="match status" value="1"/>
</dbReference>
<protein>
    <recommendedName>
        <fullName evidence="1">SnoaL-like domain-containing protein</fullName>
    </recommendedName>
</protein>
<dbReference type="AlphaFoldDB" id="A0A1B1TA79"/>
<sequence length="116" mass="12656">MSILAKYQTAFESGDVVALEAILHDEFTFTPHVGDAVMKKKDILAFAGSDAVKTEKHRILYENSEVGVQHAIAHFSNDSTSEAVLSFHRFKDGMIFSTETGATPLSDDYTLVGSSN</sequence>
<dbReference type="InterPro" id="IPR032710">
    <property type="entry name" value="NTF2-like_dom_sf"/>
</dbReference>
<name>A0A1B1TA79_9ARCH</name>
<dbReference type="InterPro" id="IPR037401">
    <property type="entry name" value="SnoaL-like"/>
</dbReference>
<reference evidence="2" key="1">
    <citation type="submission" date="2014-11" db="EMBL/GenBank/DDBJ databases">
        <authorList>
            <person name="Zhu J."/>
            <person name="Qi W."/>
            <person name="Song R."/>
        </authorList>
    </citation>
    <scope>NUCLEOTIDE SEQUENCE</scope>
</reference>
<dbReference type="Pfam" id="PF12680">
    <property type="entry name" value="SnoaL_2"/>
    <property type="match status" value="1"/>
</dbReference>
<reference evidence="2" key="2">
    <citation type="journal article" date="2015" name="ISME J.">
        <title>A new class of marine Euryarchaeota group II from the Mediterranean deep chlorophyll maximum.</title>
        <authorList>
            <person name="Martin-Cuadrado A.B."/>
            <person name="Garcia-Heredia I."/>
            <person name="Molto A.G."/>
            <person name="Lopez-Ubeda R."/>
            <person name="Kimes N."/>
            <person name="Lopez-Garcia P."/>
            <person name="Moreira D."/>
            <person name="Rodriguez-Valera F."/>
        </authorList>
    </citation>
    <scope>NUCLEOTIDE SEQUENCE</scope>
</reference>
<feature type="domain" description="SnoaL-like" evidence="1">
    <location>
        <begin position="6"/>
        <end position="96"/>
    </location>
</feature>
<organism evidence="2">
    <name type="scientific">uncultured Poseidoniia archaeon</name>
    <dbReference type="NCBI Taxonomy" id="1697135"/>
    <lineage>
        <taxon>Archaea</taxon>
        <taxon>Methanobacteriati</taxon>
        <taxon>Thermoplasmatota</taxon>
        <taxon>Candidatus Poseidoniia</taxon>
        <taxon>environmental samples</taxon>
    </lineage>
</organism>
<dbReference type="EMBL" id="KP211814">
    <property type="protein sequence ID" value="ANV79194.1"/>
    <property type="molecule type" value="Genomic_DNA"/>
</dbReference>
<proteinExistence type="predicted"/>
<accession>A0A1B1TA79</accession>
<evidence type="ECO:0000313" key="2">
    <source>
        <dbReference type="EMBL" id="ANV79194.1"/>
    </source>
</evidence>
<evidence type="ECO:0000259" key="1">
    <source>
        <dbReference type="Pfam" id="PF12680"/>
    </source>
</evidence>
<dbReference type="Gene3D" id="3.10.450.50">
    <property type="match status" value="1"/>
</dbReference>